<feature type="signal peptide" evidence="1">
    <location>
        <begin position="1"/>
        <end position="16"/>
    </location>
</feature>
<evidence type="ECO:0008006" key="4">
    <source>
        <dbReference type="Google" id="ProtNLM"/>
    </source>
</evidence>
<name>A0A1B7MIR3_9AGAM</name>
<feature type="chain" id="PRO_5008597349" description="DUF3074 domain-containing protein" evidence="1">
    <location>
        <begin position="17"/>
        <end position="211"/>
    </location>
</feature>
<keyword evidence="3" id="KW-1185">Reference proteome</keyword>
<reference evidence="2 3" key="1">
    <citation type="submission" date="2016-06" db="EMBL/GenBank/DDBJ databases">
        <title>Comparative genomics of the ectomycorrhizal sister species Rhizopogon vinicolor and Rhizopogon vesiculosus (Basidiomycota: Boletales) reveals a divergence of the mating type B locus.</title>
        <authorList>
            <consortium name="DOE Joint Genome Institute"/>
            <person name="Mujic A.B."/>
            <person name="Kuo A."/>
            <person name="Tritt A."/>
            <person name="Lipzen A."/>
            <person name="Chen C."/>
            <person name="Johnson J."/>
            <person name="Sharma A."/>
            <person name="Barry K."/>
            <person name="Grigoriev I.V."/>
            <person name="Spatafora J.W."/>
        </authorList>
    </citation>
    <scope>NUCLEOTIDE SEQUENCE [LARGE SCALE GENOMIC DNA]</scope>
    <source>
        <strain evidence="2 3">AM-OR11-026</strain>
    </source>
</reference>
<dbReference type="AlphaFoldDB" id="A0A1B7MIR3"/>
<protein>
    <recommendedName>
        <fullName evidence="4">DUF3074 domain-containing protein</fullName>
    </recommendedName>
</protein>
<sequence>MTLSLFKLLALWLAWTSRNSITFVGTILALGREILESTASWQVGKTYVKGTVQTLSRAKRLADGISKHTKEDARFDYLWSKLGVNKAENEKEFISAVKNVTLSIWTLYYTFLPPVSPCVCKQYTSTKKFNMVVSIPVDLSGLGDKELAKLEEKLEGTKRHYVSVEHLVELEDGKVEWQMAMSRQYGSMGGQIFADVPHFLKWFHTACDQGT</sequence>
<evidence type="ECO:0000313" key="2">
    <source>
        <dbReference type="EMBL" id="OAX32497.1"/>
    </source>
</evidence>
<dbReference type="Proteomes" id="UP000092154">
    <property type="component" value="Unassembled WGS sequence"/>
</dbReference>
<accession>A0A1B7MIR3</accession>
<dbReference type="InParanoid" id="A0A1B7MIR3"/>
<dbReference type="OrthoDB" id="6423603at2759"/>
<organism evidence="2 3">
    <name type="scientific">Rhizopogon vinicolor AM-OR11-026</name>
    <dbReference type="NCBI Taxonomy" id="1314800"/>
    <lineage>
        <taxon>Eukaryota</taxon>
        <taxon>Fungi</taxon>
        <taxon>Dikarya</taxon>
        <taxon>Basidiomycota</taxon>
        <taxon>Agaricomycotina</taxon>
        <taxon>Agaricomycetes</taxon>
        <taxon>Agaricomycetidae</taxon>
        <taxon>Boletales</taxon>
        <taxon>Suillineae</taxon>
        <taxon>Rhizopogonaceae</taxon>
        <taxon>Rhizopogon</taxon>
    </lineage>
</organism>
<evidence type="ECO:0000256" key="1">
    <source>
        <dbReference type="SAM" id="SignalP"/>
    </source>
</evidence>
<dbReference type="STRING" id="1314800.A0A1B7MIR3"/>
<evidence type="ECO:0000313" key="3">
    <source>
        <dbReference type="Proteomes" id="UP000092154"/>
    </source>
</evidence>
<gene>
    <name evidence="2" type="ORF">K503DRAFT_794746</name>
</gene>
<proteinExistence type="predicted"/>
<dbReference type="EMBL" id="KV448992">
    <property type="protein sequence ID" value="OAX32497.1"/>
    <property type="molecule type" value="Genomic_DNA"/>
</dbReference>
<keyword evidence="1" id="KW-0732">Signal</keyword>